<feature type="transmembrane region" description="Helical" evidence="7">
    <location>
        <begin position="613"/>
        <end position="631"/>
    </location>
</feature>
<dbReference type="Pfam" id="PF01593">
    <property type="entry name" value="Amino_oxidase"/>
    <property type="match status" value="1"/>
</dbReference>
<dbReference type="InterPro" id="IPR036188">
    <property type="entry name" value="FAD/NAD-bd_sf"/>
</dbReference>
<keyword evidence="4" id="KW-0274">FAD</keyword>
<dbReference type="Pfam" id="PF13450">
    <property type="entry name" value="NAD_binding_8"/>
    <property type="match status" value="1"/>
</dbReference>
<dbReference type="SUPFAM" id="SSF51905">
    <property type="entry name" value="FAD/NAD(P)-binding domain"/>
    <property type="match status" value="2"/>
</dbReference>
<comment type="similarity">
    <text evidence="1">Belongs to the carotenoid/retinoid oxidoreductase family. CrtISO subfamily.</text>
</comment>
<reference evidence="9 10" key="1">
    <citation type="journal article" date="2019" name="Sci. Data">
        <title>Hybrid genome assembly and annotation of Danionella translucida.</title>
        <authorList>
            <person name="Kadobianskyi M."/>
            <person name="Schulze L."/>
            <person name="Schuelke M."/>
            <person name="Judkewitz B."/>
        </authorList>
    </citation>
    <scope>NUCLEOTIDE SEQUENCE [LARGE SCALE GENOMIC DNA]</scope>
    <source>
        <strain evidence="9 10">Bolton</strain>
    </source>
</reference>
<dbReference type="PANTHER" id="PTHR46091:SF2">
    <property type="entry name" value="AMINE OXIDASE DOMAIN-CONTAINING PROTEIN"/>
    <property type="match status" value="1"/>
</dbReference>
<dbReference type="Proteomes" id="UP000316079">
    <property type="component" value="Unassembled WGS sequence"/>
</dbReference>
<keyword evidence="2" id="KW-0285">Flavoprotein</keyword>
<keyword evidence="7" id="KW-1133">Transmembrane helix</keyword>
<accession>A0A553N5A4</accession>
<evidence type="ECO:0000313" key="10">
    <source>
        <dbReference type="Proteomes" id="UP000316079"/>
    </source>
</evidence>
<evidence type="ECO:0000256" key="7">
    <source>
        <dbReference type="SAM" id="Phobius"/>
    </source>
</evidence>
<dbReference type="GO" id="GO:0016491">
    <property type="term" value="F:oxidoreductase activity"/>
    <property type="evidence" value="ECO:0007669"/>
    <property type="project" value="InterPro"/>
</dbReference>
<protein>
    <recommendedName>
        <fullName evidence="8">Amine oxidase domain-containing protein</fullName>
    </recommendedName>
</protein>
<evidence type="ECO:0000259" key="8">
    <source>
        <dbReference type="Pfam" id="PF01593"/>
    </source>
</evidence>
<dbReference type="EMBL" id="SRMA01027044">
    <property type="protein sequence ID" value="TRY60604.1"/>
    <property type="molecule type" value="Genomic_DNA"/>
</dbReference>
<dbReference type="PANTHER" id="PTHR46091">
    <property type="entry name" value="BLR7054 PROTEIN"/>
    <property type="match status" value="1"/>
</dbReference>
<evidence type="ECO:0000256" key="5">
    <source>
        <dbReference type="ARBA" id="ARBA00022857"/>
    </source>
</evidence>
<evidence type="ECO:0000313" key="9">
    <source>
        <dbReference type="EMBL" id="TRY60604.1"/>
    </source>
</evidence>
<evidence type="ECO:0000256" key="2">
    <source>
        <dbReference type="ARBA" id="ARBA00022630"/>
    </source>
</evidence>
<evidence type="ECO:0000256" key="4">
    <source>
        <dbReference type="ARBA" id="ARBA00022827"/>
    </source>
</evidence>
<evidence type="ECO:0000256" key="6">
    <source>
        <dbReference type="ARBA" id="ARBA00023027"/>
    </source>
</evidence>
<dbReference type="InterPro" id="IPR002937">
    <property type="entry name" value="Amino_oxidase"/>
</dbReference>
<keyword evidence="3" id="KW-0732">Signal</keyword>
<evidence type="ECO:0000256" key="1">
    <source>
        <dbReference type="ARBA" id="ARBA00005855"/>
    </source>
</evidence>
<dbReference type="OrthoDB" id="38045at2759"/>
<gene>
    <name evidence="9" type="ORF">DNTS_007566</name>
</gene>
<keyword evidence="7" id="KW-0472">Membrane</keyword>
<dbReference type="Gene3D" id="3.50.50.60">
    <property type="entry name" value="FAD/NAD(P)-binding domain"/>
    <property type="match status" value="4"/>
</dbReference>
<feature type="transmembrane region" description="Helical" evidence="7">
    <location>
        <begin position="6"/>
        <end position="22"/>
    </location>
</feature>
<feature type="transmembrane region" description="Helical" evidence="7">
    <location>
        <begin position="569"/>
        <end position="592"/>
    </location>
</feature>
<keyword evidence="6" id="KW-0520">NAD</keyword>
<dbReference type="InterPro" id="IPR052206">
    <property type="entry name" value="Retinol_saturase"/>
</dbReference>
<organism evidence="9 10">
    <name type="scientific">Danionella cerebrum</name>
    <dbReference type="NCBI Taxonomy" id="2873325"/>
    <lineage>
        <taxon>Eukaryota</taxon>
        <taxon>Metazoa</taxon>
        <taxon>Chordata</taxon>
        <taxon>Craniata</taxon>
        <taxon>Vertebrata</taxon>
        <taxon>Euteleostomi</taxon>
        <taxon>Actinopterygii</taxon>
        <taxon>Neopterygii</taxon>
        <taxon>Teleostei</taxon>
        <taxon>Ostariophysi</taxon>
        <taxon>Cypriniformes</taxon>
        <taxon>Danionidae</taxon>
        <taxon>Danioninae</taxon>
        <taxon>Danionella</taxon>
    </lineage>
</organism>
<sequence>MWLLLWMVSFMVWVGGTIWFFWKKPSPYSVASVRPAEPLVLDQKIRDKVLKQGFTKDKVPENLDAIIIGSGIGGMTVAATLAKAGKKVLVLEQHDVAGGCCHTFTEKGFEFDVGLHYFGQLHENGLFRVAFDQITEGQLQFAELPQHFDSVVIDEGEKPRVYPILSGRVEMEKNLKKLFPDEHKAVEEFFKDMKLAARRIPLLAILKLMPQWLALFLLKSGIADLISPVFRLSTSSSTEMNYKLTSNKDLHLVFSYYFYGTAPKESSYLINALLLHHFKRGAYYPKGGASEIPFHITRVIQKYGGRVLVRAPVSRILVDQSGAAYGVTVKKGEDHVEIRAPVIISNCGIFNTFQKLLPPEIQSKPGIQSRVDMMRPGKASFLLFSGFDATQEELGIPRNSVYVFKSNDMDGMMDEYFSMSKDEAPENVPMLLLTFPSAKDPGSQIKHPGKSCMTILTMVNYEWFEEWKDTRVRKRGDDYFDYKMRFTNYIFDWACKLFPKIRDRLVYQEAATPLTNMHYLGSHLGAIYATDQNIERFYAEAVARNRCDTPVKNLYLSGQDIFSCGIAGALHGGLLCASTVLNYPVYIDLLFIKKKLKWMKAREMEKQVKQKQQMWLLLVSLFVGGMIWLLWKKPSPYSVASVRPVEPLVLDQKIRDKVLKQGFTKDKVPENLDAIIIGSGIGGMTVAATLAKAGKKVLVLEQHDVAGGCCHTFTEKGFEFDVGVHYFGQLHENGLFKVAFDQITEGQLEFVELPQYFDSVVIDDGEKLIDYPVLSGKVEMMKNLKKLFPDDHKAIDEFFKVMKLAARRVSFLGALKLMPQWLALFLLKSGIGDLISPVFRLSGASATEMNHTLTSNKDLHLLFSYYFYGTAPKESSYLINALMLQHFKRGAYYPRGGASEIPFHITRVIQKYGGRVLVRAPVSRILVDQSGAAYEIQSRVDMMRPGKASFLLFSGFDATQEELGITPTSYWMFKSNDMDGIEKPQMDEYFSMSKEEAPENVPMVLLTFPSAKDPTSQMRHPGKSCMTILTMVNYEWFEEWKDTRVRKRGDDYFDYKMRFANCMFDWACKLFPKIRDRLVYQEAATPLSNMHYLSSNLGAIYSTDHNLERFYAESMARNRCDTPVKNLYLSGQDIFSCGVAGALHGGLLCASTVLNYPVYIDLMYIKKKLKWMKAREMEKQVKQKQQ</sequence>
<keyword evidence="7" id="KW-0812">Transmembrane</keyword>
<evidence type="ECO:0000256" key="3">
    <source>
        <dbReference type="ARBA" id="ARBA00022729"/>
    </source>
</evidence>
<comment type="caution">
    <text evidence="9">The sequence shown here is derived from an EMBL/GenBank/DDBJ whole genome shotgun (WGS) entry which is preliminary data.</text>
</comment>
<dbReference type="AlphaFoldDB" id="A0A553N5A4"/>
<proteinExistence type="inferred from homology"/>
<keyword evidence="10" id="KW-1185">Reference proteome</keyword>
<keyword evidence="5" id="KW-0521">NADP</keyword>
<dbReference type="STRING" id="623744.A0A553N5A4"/>
<feature type="domain" description="Amine oxidase" evidence="8">
    <location>
        <begin position="72"/>
        <end position="343"/>
    </location>
</feature>
<name>A0A553N5A4_9TELE</name>